<sequence length="163" mass="18564">MAHTNNGIITSFKYDGELLNVILVGNYCLIPFKNKYGTNYSDSVLEPYEELTKETRKILKELSFKGKCAYIETDYFGGPGSQISEVWFNGERMIGPLISFDGIENPKIPLGAILVENSINESLKTIGVYRHEEKDEFDSLRLGSYRSNDEIIEEYKKTQSNKV</sequence>
<keyword evidence="2" id="KW-1185">Reference proteome</keyword>
<proteinExistence type="predicted"/>
<dbReference type="KEGG" id="tje:TJEJU_0369"/>
<gene>
    <name evidence="1" type="ORF">TJEJU_0369</name>
</gene>
<dbReference type="AlphaFoldDB" id="A0A238U6F3"/>
<organism evidence="1 2">
    <name type="scientific">Tenacibaculum jejuense</name>
    <dbReference type="NCBI Taxonomy" id="584609"/>
    <lineage>
        <taxon>Bacteria</taxon>
        <taxon>Pseudomonadati</taxon>
        <taxon>Bacteroidota</taxon>
        <taxon>Flavobacteriia</taxon>
        <taxon>Flavobacteriales</taxon>
        <taxon>Flavobacteriaceae</taxon>
        <taxon>Tenacibaculum</taxon>
    </lineage>
</organism>
<dbReference type="OrthoDB" id="1435800at2"/>
<dbReference type="RefSeq" id="WP_095069032.1">
    <property type="nucleotide sequence ID" value="NZ_LT899436.1"/>
</dbReference>
<dbReference type="Proteomes" id="UP000215214">
    <property type="component" value="Chromosome TJEJU"/>
</dbReference>
<evidence type="ECO:0000313" key="2">
    <source>
        <dbReference type="Proteomes" id="UP000215214"/>
    </source>
</evidence>
<evidence type="ECO:0000313" key="1">
    <source>
        <dbReference type="EMBL" id="SNR14168.1"/>
    </source>
</evidence>
<reference evidence="1 2" key="1">
    <citation type="submission" date="2017-07" db="EMBL/GenBank/DDBJ databases">
        <authorList>
            <person name="Sun Z.S."/>
            <person name="Albrecht U."/>
            <person name="Echele G."/>
            <person name="Lee C.C."/>
        </authorList>
    </citation>
    <scope>NUCLEOTIDE SEQUENCE [LARGE SCALE GENOMIC DNA]</scope>
    <source>
        <strain evidence="2">type strain: KCTC 22618</strain>
    </source>
</reference>
<dbReference type="EMBL" id="LT899436">
    <property type="protein sequence ID" value="SNR14168.1"/>
    <property type="molecule type" value="Genomic_DNA"/>
</dbReference>
<name>A0A238U6F3_9FLAO</name>
<accession>A0A238U6F3</accession>
<protein>
    <submittedName>
        <fullName evidence="1">Uncharacterized protein</fullName>
    </submittedName>
</protein>